<evidence type="ECO:0000259" key="2">
    <source>
        <dbReference type="Pfam" id="PF14420"/>
    </source>
</evidence>
<dbReference type="InterPro" id="IPR025676">
    <property type="entry name" value="Clr5_dom"/>
</dbReference>
<keyword evidence="5" id="KW-1185">Reference proteome</keyword>
<feature type="region of interest" description="Disordered" evidence="1">
    <location>
        <begin position="408"/>
        <end position="460"/>
    </location>
</feature>
<dbReference type="Proteomes" id="UP000241690">
    <property type="component" value="Unassembled WGS sequence"/>
</dbReference>
<dbReference type="InterPro" id="IPR057940">
    <property type="entry name" value="Tri-helical_dom"/>
</dbReference>
<dbReference type="PANTHER" id="PTHR38788">
    <property type="entry name" value="CLR5 DOMAIN-CONTAINING PROTEIN"/>
    <property type="match status" value="1"/>
</dbReference>
<feature type="domain" description="Tri-helical" evidence="3">
    <location>
        <begin position="280"/>
        <end position="369"/>
    </location>
</feature>
<dbReference type="AlphaFoldDB" id="A0A2T4ADX1"/>
<evidence type="ECO:0000313" key="4">
    <source>
        <dbReference type="EMBL" id="PTB55213.1"/>
    </source>
</evidence>
<dbReference type="RefSeq" id="XP_024774890.1">
    <property type="nucleotide sequence ID" value="XM_024919136.1"/>
</dbReference>
<name>A0A2T4ADX1_TRIHA</name>
<evidence type="ECO:0000259" key="3">
    <source>
        <dbReference type="Pfam" id="PF24465"/>
    </source>
</evidence>
<accession>A0A2T4ADX1</accession>
<feature type="region of interest" description="Disordered" evidence="1">
    <location>
        <begin position="368"/>
        <end position="395"/>
    </location>
</feature>
<dbReference type="EMBL" id="KZ679680">
    <property type="protein sequence ID" value="PTB55213.1"/>
    <property type="molecule type" value="Genomic_DNA"/>
</dbReference>
<dbReference type="GeneID" id="36627705"/>
<organism evidence="4 5">
    <name type="scientific">Trichoderma harzianum CBS 226.95</name>
    <dbReference type="NCBI Taxonomy" id="983964"/>
    <lineage>
        <taxon>Eukaryota</taxon>
        <taxon>Fungi</taxon>
        <taxon>Dikarya</taxon>
        <taxon>Ascomycota</taxon>
        <taxon>Pezizomycotina</taxon>
        <taxon>Sordariomycetes</taxon>
        <taxon>Hypocreomycetidae</taxon>
        <taxon>Hypocreales</taxon>
        <taxon>Hypocreaceae</taxon>
        <taxon>Trichoderma</taxon>
    </lineage>
</organism>
<feature type="compositionally biased region" description="Polar residues" evidence="1">
    <location>
        <begin position="439"/>
        <end position="460"/>
    </location>
</feature>
<sequence>MVYEWEKHREVIFQLYIQDGRPLSQVMVQLASEYSFRPKKRALQTQIQKWGYLKKQHQVKPDVPPDRVTELWELNLSWLQIAQQLQQEGFQVTEQEVAKLGKAMGLYNRQGARVRSKSTQSGISQPSPGGYFDGDYAGDESIVPRRYSSASSIEYFTPRSREPGDAMSPNRITGHSLRRRKAEMTLTAAKRMLGIDDEQIARLRITFTAICNRSGIRSKFHTAEKWDEAIRDLLHEHPELYPRVGTSPENVERNMKALHIMCRNFAKTERLGPKMTQTDAKNALGLNPEEAREAREIMNRLLKTGGFADKLAMTPTTDEWESLKDRWGAQYEKIGRALALIELGKDPDEKKQKALFVLSRDVLKRLRDDRPSRQAKRKHVDDVDTLSSKHPHVDNTDVNLYAGELETQPQQNPQSSFDGAGVEDYSPMKTFDNVPESPFTFQATSSPDASTMSPYQPVQPSSGNGIFPLVETRIYGFHGHANMSLPDMSQYQPPPEAPLPGFAHASFTGAPYATQSHGNASLHAVASGQWTAADTLGVLGGPLNDGSDGTMTLANGQGHFESHAWPQTSIDEATSAYWQQLVTDSAGHRA</sequence>
<feature type="domain" description="Clr5" evidence="2">
    <location>
        <begin position="1"/>
        <end position="52"/>
    </location>
</feature>
<dbReference type="Pfam" id="PF24465">
    <property type="entry name" value="Tri-helical"/>
    <property type="match status" value="2"/>
</dbReference>
<feature type="compositionally biased region" description="Polar residues" evidence="1">
    <location>
        <begin position="408"/>
        <end position="417"/>
    </location>
</feature>
<dbReference type="STRING" id="983964.A0A2T4ADX1"/>
<protein>
    <submittedName>
        <fullName evidence="4">Uncharacterized protein</fullName>
    </submittedName>
</protein>
<evidence type="ECO:0000256" key="1">
    <source>
        <dbReference type="SAM" id="MobiDB-lite"/>
    </source>
</evidence>
<feature type="domain" description="Tri-helical" evidence="3">
    <location>
        <begin position="189"/>
        <end position="270"/>
    </location>
</feature>
<dbReference type="Pfam" id="PF14420">
    <property type="entry name" value="Clr5"/>
    <property type="match status" value="1"/>
</dbReference>
<evidence type="ECO:0000313" key="5">
    <source>
        <dbReference type="Proteomes" id="UP000241690"/>
    </source>
</evidence>
<gene>
    <name evidence="4" type="ORF">M431DRAFT_508618</name>
</gene>
<proteinExistence type="predicted"/>
<reference evidence="4 5" key="1">
    <citation type="submission" date="2016-07" db="EMBL/GenBank/DDBJ databases">
        <title>Multiple horizontal gene transfer events from other fungi enriched the ability of initially mycotrophic Trichoderma (Ascomycota) to feed on dead plant biomass.</title>
        <authorList>
            <consortium name="DOE Joint Genome Institute"/>
            <person name="Aerts A."/>
            <person name="Atanasova L."/>
            <person name="Chenthamara K."/>
            <person name="Zhang J."/>
            <person name="Grujic M."/>
            <person name="Henrissat B."/>
            <person name="Kuo A."/>
            <person name="Salamov A."/>
            <person name="Lipzen A."/>
            <person name="Labutti K."/>
            <person name="Barry K."/>
            <person name="Miao Y."/>
            <person name="Rahimi M.J."/>
            <person name="Shen Q."/>
            <person name="Grigoriev I.V."/>
            <person name="Kubicek C.P."/>
            <person name="Druzhinina I.S."/>
        </authorList>
    </citation>
    <scope>NUCLEOTIDE SEQUENCE [LARGE SCALE GENOMIC DNA]</scope>
    <source>
        <strain evidence="4 5">CBS 226.95</strain>
    </source>
</reference>
<dbReference type="PANTHER" id="PTHR38788:SF3">
    <property type="entry name" value="CLR5 DOMAIN-CONTAINING PROTEIN"/>
    <property type="match status" value="1"/>
</dbReference>